<dbReference type="STRING" id="29563.SAMN02983006_02394"/>
<name>A0A1I4LRY9_9FIRM</name>
<accession>A0A1I4LRY9</accession>
<evidence type="ECO:0000313" key="1">
    <source>
        <dbReference type="EMBL" id="SFL93774.1"/>
    </source>
</evidence>
<dbReference type="Proteomes" id="UP000199006">
    <property type="component" value="Unassembled WGS sequence"/>
</dbReference>
<organism evidence="1 2">
    <name type="scientific">Halanaerobium salsuginis</name>
    <dbReference type="NCBI Taxonomy" id="29563"/>
    <lineage>
        <taxon>Bacteria</taxon>
        <taxon>Bacillati</taxon>
        <taxon>Bacillota</taxon>
        <taxon>Clostridia</taxon>
        <taxon>Halanaerobiales</taxon>
        <taxon>Halanaerobiaceae</taxon>
        <taxon>Halanaerobium</taxon>
    </lineage>
</organism>
<reference evidence="1 2" key="1">
    <citation type="submission" date="2016-10" db="EMBL/GenBank/DDBJ databases">
        <authorList>
            <person name="de Groot N.N."/>
        </authorList>
    </citation>
    <scope>NUCLEOTIDE SEQUENCE [LARGE SCALE GENOMIC DNA]</scope>
    <source>
        <strain evidence="1 2">ATCC 51327</strain>
    </source>
</reference>
<protein>
    <submittedName>
        <fullName evidence="1">Uncharacterized protein</fullName>
    </submittedName>
</protein>
<gene>
    <name evidence="1" type="ORF">SAMN02983006_02394</name>
</gene>
<dbReference type="AlphaFoldDB" id="A0A1I4LRY9"/>
<sequence length="146" mass="16125">MNVDKILTAVILRILNDKNIIDETDLSDILGELKGNKGAKKPTGATNPYFTVNNMPVNNNPDTTAKNGTILISCFVDNLDGGIADTQKLGEVGSRLEELFDDKPLEIEGYTNYNLEVNSISNPQFDPDDPDEHFITVRLGFNIIKK</sequence>
<dbReference type="EMBL" id="FOTI01000043">
    <property type="protein sequence ID" value="SFL93774.1"/>
    <property type="molecule type" value="Genomic_DNA"/>
</dbReference>
<dbReference type="RefSeq" id="WP_089862419.1">
    <property type="nucleotide sequence ID" value="NZ_FOTI01000043.1"/>
</dbReference>
<keyword evidence="2" id="KW-1185">Reference proteome</keyword>
<evidence type="ECO:0000313" key="2">
    <source>
        <dbReference type="Proteomes" id="UP000199006"/>
    </source>
</evidence>
<proteinExistence type="predicted"/>
<dbReference type="OrthoDB" id="2115847at2"/>